<name>A0ABN8PDS4_9CNID</name>
<evidence type="ECO:0000313" key="2">
    <source>
        <dbReference type="EMBL" id="CAH3141759.1"/>
    </source>
</evidence>
<evidence type="ECO:0000259" key="1">
    <source>
        <dbReference type="PROSITE" id="PS00028"/>
    </source>
</evidence>
<dbReference type="InterPro" id="IPR013087">
    <property type="entry name" value="Znf_C2H2_type"/>
</dbReference>
<accession>A0ABN8PDS4</accession>
<keyword evidence="3" id="KW-1185">Reference proteome</keyword>
<dbReference type="PROSITE" id="PS00028">
    <property type="entry name" value="ZINC_FINGER_C2H2_1"/>
    <property type="match status" value="1"/>
</dbReference>
<sequence length="606" mass="70219">MDIDVNLEEVKLSEYKWYSHETYKRSMSLLEAERNFEGASFTEQDVLERCINRALNKLKEEKLPLYRIVSDNIDYEITARVQTKDHVNRSLHWTHQFAIVDRVLNPNLDDTGPQKDVKNLQLVELLPDERVQKNLVFQWSILISQIVTKFLPAFRPYQAHVVYHIPHTYSAEMASKSETCSHGMEFKNPNVAADMSQILKSFHQKYVPCVQDGNNRTVLSAVPLHGDQLLEERARNVQWTFRDGESQYDRLEGLTTEHADWHAKDFHAREMEAHICASFMDMCGMTSVNDTPTCIFPSQDTTSDEKGKWLLKLCMRHVELYVLRSDQLLSLVQQTTELDQLTREQHMCRFEGCDKSYLLHSRRVRHEHQSHPDFQPAETASKSSDVNKDEDYLFNYHQAKMSFGLILMAFEDAVKEGDGQRLHELYRLMLLIYKSKGHHKYAYVTLLHLVKLSALYSEFEAHRAKWNRGVNTTGGKGKNIPLDLLKEQKNLSIKTLWRNLGPNLNEHNAMRLAGIVDPTDDILAGVDRDCNVSNKSASRSVANKEEAVKQIIEDLVSKQVFTYTRGREGHPSFPEFKSDLLSGLDYRDLHKWMTDLIETWASIYQP</sequence>
<dbReference type="Pfam" id="PF20231">
    <property type="entry name" value="DUF6589"/>
    <property type="match status" value="1"/>
</dbReference>
<reference evidence="2 3" key="1">
    <citation type="submission" date="2022-05" db="EMBL/GenBank/DDBJ databases">
        <authorList>
            <consortium name="Genoscope - CEA"/>
            <person name="William W."/>
        </authorList>
    </citation>
    <scope>NUCLEOTIDE SEQUENCE [LARGE SCALE GENOMIC DNA]</scope>
</reference>
<comment type="caution">
    <text evidence="2">The sequence shown here is derived from an EMBL/GenBank/DDBJ whole genome shotgun (WGS) entry which is preliminary data.</text>
</comment>
<organism evidence="2 3">
    <name type="scientific">Porites evermanni</name>
    <dbReference type="NCBI Taxonomy" id="104178"/>
    <lineage>
        <taxon>Eukaryota</taxon>
        <taxon>Metazoa</taxon>
        <taxon>Cnidaria</taxon>
        <taxon>Anthozoa</taxon>
        <taxon>Hexacorallia</taxon>
        <taxon>Scleractinia</taxon>
        <taxon>Fungiina</taxon>
        <taxon>Poritidae</taxon>
        <taxon>Porites</taxon>
    </lineage>
</organism>
<protein>
    <recommendedName>
        <fullName evidence="1">C2H2-type domain-containing protein</fullName>
    </recommendedName>
</protein>
<proteinExistence type="predicted"/>
<dbReference type="Proteomes" id="UP001159427">
    <property type="component" value="Unassembled WGS sequence"/>
</dbReference>
<evidence type="ECO:0000313" key="3">
    <source>
        <dbReference type="Proteomes" id="UP001159427"/>
    </source>
</evidence>
<gene>
    <name evidence="2" type="ORF">PEVE_00042264</name>
</gene>
<dbReference type="InterPro" id="IPR046496">
    <property type="entry name" value="DUF6589"/>
</dbReference>
<dbReference type="EMBL" id="CALNXI010000823">
    <property type="protein sequence ID" value="CAH3141759.1"/>
    <property type="molecule type" value="Genomic_DNA"/>
</dbReference>
<feature type="domain" description="C2H2-type" evidence="1">
    <location>
        <begin position="348"/>
        <end position="371"/>
    </location>
</feature>